<dbReference type="EMBL" id="GBRH01249566">
    <property type="protein sequence ID" value="JAD48329.1"/>
    <property type="molecule type" value="Transcribed_RNA"/>
</dbReference>
<accession>A0A0A9A9F4</accession>
<reference evidence="1" key="2">
    <citation type="journal article" date="2015" name="Data Brief">
        <title>Shoot transcriptome of the giant reed, Arundo donax.</title>
        <authorList>
            <person name="Barrero R.A."/>
            <person name="Guerrero F.D."/>
            <person name="Moolhuijzen P."/>
            <person name="Goolsby J.A."/>
            <person name="Tidwell J."/>
            <person name="Bellgard S.E."/>
            <person name="Bellgard M.I."/>
        </authorList>
    </citation>
    <scope>NUCLEOTIDE SEQUENCE</scope>
    <source>
        <tissue evidence="1">Shoot tissue taken approximately 20 cm above the soil surface</tissue>
    </source>
</reference>
<name>A0A0A9A9F4_ARUDO</name>
<organism evidence="1">
    <name type="scientific">Arundo donax</name>
    <name type="common">Giant reed</name>
    <name type="synonym">Donax arundinaceus</name>
    <dbReference type="NCBI Taxonomy" id="35708"/>
    <lineage>
        <taxon>Eukaryota</taxon>
        <taxon>Viridiplantae</taxon>
        <taxon>Streptophyta</taxon>
        <taxon>Embryophyta</taxon>
        <taxon>Tracheophyta</taxon>
        <taxon>Spermatophyta</taxon>
        <taxon>Magnoliopsida</taxon>
        <taxon>Liliopsida</taxon>
        <taxon>Poales</taxon>
        <taxon>Poaceae</taxon>
        <taxon>PACMAD clade</taxon>
        <taxon>Arundinoideae</taxon>
        <taxon>Arundineae</taxon>
        <taxon>Arundo</taxon>
    </lineage>
</organism>
<reference evidence="1" key="1">
    <citation type="submission" date="2014-09" db="EMBL/GenBank/DDBJ databases">
        <authorList>
            <person name="Magalhaes I.L.F."/>
            <person name="Oliveira U."/>
            <person name="Santos F.R."/>
            <person name="Vidigal T.H.D.A."/>
            <person name="Brescovit A.D."/>
            <person name="Santos A.J."/>
        </authorList>
    </citation>
    <scope>NUCLEOTIDE SEQUENCE</scope>
    <source>
        <tissue evidence="1">Shoot tissue taken approximately 20 cm above the soil surface</tissue>
    </source>
</reference>
<dbReference type="AlphaFoldDB" id="A0A0A9A9F4"/>
<proteinExistence type="predicted"/>
<sequence length="72" mass="8126">MASLYGVEREGSGGAARRNLRPVMAHAILTVKGRKEISWRKRNREERSSPRSRIANGRSNALMEIRSCGFHC</sequence>
<protein>
    <submittedName>
        <fullName evidence="1">Uncharacterized protein</fullName>
    </submittedName>
</protein>
<evidence type="ECO:0000313" key="1">
    <source>
        <dbReference type="EMBL" id="JAD48329.1"/>
    </source>
</evidence>